<accession>A0A5E8BZU0</accession>
<dbReference type="EMBL" id="CABVLU010000003">
    <property type="protein sequence ID" value="VVT54345.1"/>
    <property type="molecule type" value="Genomic_DNA"/>
</dbReference>
<evidence type="ECO:0000313" key="3">
    <source>
        <dbReference type="Proteomes" id="UP000398389"/>
    </source>
</evidence>
<proteinExistence type="predicted"/>
<organism evidence="2 3">
    <name type="scientific">Magnusiomyces paraingens</name>
    <dbReference type="NCBI Taxonomy" id="2606893"/>
    <lineage>
        <taxon>Eukaryota</taxon>
        <taxon>Fungi</taxon>
        <taxon>Dikarya</taxon>
        <taxon>Ascomycota</taxon>
        <taxon>Saccharomycotina</taxon>
        <taxon>Dipodascomycetes</taxon>
        <taxon>Dipodascales</taxon>
        <taxon>Dipodascaceae</taxon>
        <taxon>Magnusiomyces</taxon>
    </lineage>
</organism>
<dbReference type="AlphaFoldDB" id="A0A5E8BZU0"/>
<keyword evidence="3" id="KW-1185">Reference proteome</keyword>
<gene>
    <name evidence="2" type="ORF">SAPINGB_P004029</name>
</gene>
<name>A0A5E8BZU0_9ASCO</name>
<keyword evidence="1" id="KW-0812">Transmembrane</keyword>
<protein>
    <submittedName>
        <fullName evidence="2">Uncharacterized protein</fullName>
    </submittedName>
</protein>
<dbReference type="GeneID" id="43582844"/>
<dbReference type="RefSeq" id="XP_031854635.1">
    <property type="nucleotide sequence ID" value="XM_031998744.1"/>
</dbReference>
<dbReference type="Proteomes" id="UP000398389">
    <property type="component" value="Unassembled WGS sequence"/>
</dbReference>
<reference evidence="2 3" key="1">
    <citation type="submission" date="2019-09" db="EMBL/GenBank/DDBJ databases">
        <authorList>
            <person name="Brejova B."/>
        </authorList>
    </citation>
    <scope>NUCLEOTIDE SEQUENCE [LARGE SCALE GENOMIC DNA]</scope>
</reference>
<keyword evidence="1" id="KW-1133">Transmembrane helix</keyword>
<sequence length="68" mass="7722">MIPTVARLAKVSAGRVAARRQFPDSPTMRVAKNLAGWSVVTFVYSLWPLFVGDLEYYRFPIKSIYLSI</sequence>
<evidence type="ECO:0000313" key="2">
    <source>
        <dbReference type="EMBL" id="VVT54345.1"/>
    </source>
</evidence>
<keyword evidence="1" id="KW-0472">Membrane</keyword>
<feature type="transmembrane region" description="Helical" evidence="1">
    <location>
        <begin position="34"/>
        <end position="52"/>
    </location>
</feature>
<evidence type="ECO:0000256" key="1">
    <source>
        <dbReference type="SAM" id="Phobius"/>
    </source>
</evidence>